<evidence type="ECO:0000313" key="5">
    <source>
        <dbReference type="Proteomes" id="UP000324159"/>
    </source>
</evidence>
<keyword evidence="2" id="KW-0472">Membrane</keyword>
<feature type="domain" description="Rhodanese" evidence="3">
    <location>
        <begin position="73"/>
        <end position="167"/>
    </location>
</feature>
<dbReference type="Gene3D" id="3.40.250.10">
    <property type="entry name" value="Rhodanese-like domain"/>
    <property type="match status" value="1"/>
</dbReference>
<dbReference type="PANTHER" id="PTHR43031">
    <property type="entry name" value="FAD-DEPENDENT OXIDOREDUCTASE"/>
    <property type="match status" value="1"/>
</dbReference>
<dbReference type="PROSITE" id="PS00683">
    <property type="entry name" value="RHODANESE_2"/>
    <property type="match status" value="1"/>
</dbReference>
<dbReference type="Proteomes" id="UP000324159">
    <property type="component" value="Unassembled WGS sequence"/>
</dbReference>
<dbReference type="GO" id="GO:0004792">
    <property type="term" value="F:thiosulfate-cyanide sulfurtransferase activity"/>
    <property type="evidence" value="ECO:0007669"/>
    <property type="project" value="InterPro"/>
</dbReference>
<name>A0A5D3WJ76_9BACT</name>
<dbReference type="SMART" id="SM00450">
    <property type="entry name" value="RHOD"/>
    <property type="match status" value="1"/>
</dbReference>
<keyword evidence="5" id="KW-1185">Reference proteome</keyword>
<evidence type="ECO:0000256" key="2">
    <source>
        <dbReference type="SAM" id="Phobius"/>
    </source>
</evidence>
<organism evidence="4 5">
    <name type="scientific">Geothermobacter ehrlichii</name>
    <dbReference type="NCBI Taxonomy" id="213224"/>
    <lineage>
        <taxon>Bacteria</taxon>
        <taxon>Pseudomonadati</taxon>
        <taxon>Thermodesulfobacteriota</taxon>
        <taxon>Desulfuromonadia</taxon>
        <taxon>Desulfuromonadales</taxon>
        <taxon>Geothermobacteraceae</taxon>
        <taxon>Geothermobacter</taxon>
    </lineage>
</organism>
<evidence type="ECO:0000259" key="3">
    <source>
        <dbReference type="PROSITE" id="PS50206"/>
    </source>
</evidence>
<accession>A0A5D3WJ76</accession>
<protein>
    <recommendedName>
        <fullName evidence="1">Sulfurtransferase</fullName>
    </recommendedName>
</protein>
<dbReference type="EMBL" id="VNIB01000004">
    <property type="protein sequence ID" value="TYO98983.1"/>
    <property type="molecule type" value="Genomic_DNA"/>
</dbReference>
<keyword evidence="1 4" id="KW-0808">Transferase</keyword>
<dbReference type="PROSITE" id="PS50206">
    <property type="entry name" value="RHODANESE_3"/>
    <property type="match status" value="1"/>
</dbReference>
<keyword evidence="2" id="KW-0812">Transmembrane</keyword>
<dbReference type="InterPro" id="IPR001307">
    <property type="entry name" value="Thiosulphate_STrfase_CS"/>
</dbReference>
<comment type="caution">
    <text evidence="4">The sequence shown here is derived from an EMBL/GenBank/DDBJ whole genome shotgun (WGS) entry which is preliminary data.</text>
</comment>
<sequence length="172" mass="18668">MLSLDYSDIKRILCELVLIVALGVVVGLSANVGLLQRVLSGQGVPLLSESETAERNDSYPEPVSLQQTKQLIADKAALIVDARIGELYEQGHLPHAVSLPLSEADRRLPELQAEVAPDRPILVYCNGYGCPDSFDLAMKLIAAGYRRVLVFEGGFPEWRDAGLPIEVTESGP</sequence>
<dbReference type="SUPFAM" id="SSF52821">
    <property type="entry name" value="Rhodanese/Cell cycle control phosphatase"/>
    <property type="match status" value="1"/>
</dbReference>
<dbReference type="OrthoDB" id="9789348at2"/>
<dbReference type="PANTHER" id="PTHR43031:SF18">
    <property type="entry name" value="RHODANESE-RELATED SULFURTRANSFERASES"/>
    <property type="match status" value="1"/>
</dbReference>
<evidence type="ECO:0000256" key="1">
    <source>
        <dbReference type="RuleBase" id="RU000507"/>
    </source>
</evidence>
<gene>
    <name evidence="4" type="ORF">EDC39_104107</name>
</gene>
<proteinExistence type="predicted"/>
<feature type="transmembrane region" description="Helical" evidence="2">
    <location>
        <begin position="12"/>
        <end position="35"/>
    </location>
</feature>
<dbReference type="CDD" id="cd00158">
    <property type="entry name" value="RHOD"/>
    <property type="match status" value="1"/>
</dbReference>
<dbReference type="InterPro" id="IPR001763">
    <property type="entry name" value="Rhodanese-like_dom"/>
</dbReference>
<reference evidence="4 5" key="1">
    <citation type="submission" date="2019-07" db="EMBL/GenBank/DDBJ databases">
        <title>Genomic Encyclopedia of Type Strains, Phase IV (KMG-IV): sequencing the most valuable type-strain genomes for metagenomic binning, comparative biology and taxonomic classification.</title>
        <authorList>
            <person name="Goeker M."/>
        </authorList>
    </citation>
    <scope>NUCLEOTIDE SEQUENCE [LARGE SCALE GENOMIC DNA]</scope>
    <source>
        <strain evidence="4 5">SS015</strain>
    </source>
</reference>
<dbReference type="InterPro" id="IPR036873">
    <property type="entry name" value="Rhodanese-like_dom_sf"/>
</dbReference>
<dbReference type="AlphaFoldDB" id="A0A5D3WJ76"/>
<evidence type="ECO:0000313" key="4">
    <source>
        <dbReference type="EMBL" id="TYO98983.1"/>
    </source>
</evidence>
<dbReference type="InterPro" id="IPR050229">
    <property type="entry name" value="GlpE_sulfurtransferase"/>
</dbReference>
<dbReference type="Pfam" id="PF00581">
    <property type="entry name" value="Rhodanese"/>
    <property type="match status" value="1"/>
</dbReference>
<dbReference type="RefSeq" id="WP_148895448.1">
    <property type="nucleotide sequence ID" value="NZ_VNIB01000004.1"/>
</dbReference>
<keyword evidence="2" id="KW-1133">Transmembrane helix</keyword>